<keyword evidence="1" id="KW-0812">Transmembrane</keyword>
<evidence type="ECO:0000256" key="1">
    <source>
        <dbReference type="SAM" id="Phobius"/>
    </source>
</evidence>
<dbReference type="RefSeq" id="WP_147084485.1">
    <property type="nucleotide sequence ID" value="NZ_VORM01000027.1"/>
</dbReference>
<dbReference type="Proteomes" id="UP000321578">
    <property type="component" value="Unassembled WGS sequence"/>
</dbReference>
<dbReference type="EMBL" id="VORO01000001">
    <property type="protein sequence ID" value="TXD91023.1"/>
    <property type="molecule type" value="Genomic_DNA"/>
</dbReference>
<evidence type="ECO:0000313" key="2">
    <source>
        <dbReference type="EMBL" id="TXD91023.1"/>
    </source>
</evidence>
<accession>A0A5C6ZPW9</accession>
<sequence>MMAKLPLKILHGYVLLSLLLFFTVQSLKFYAVVSPIWMLHHLNDFLVIPMVATLCLHGVWLIKKDTTIRLNLFTILSLVALFSLVFEYYLPQQSYRYTGDLWDVISYVLGGFMFYVFQKAA</sequence>
<evidence type="ECO:0008006" key="4">
    <source>
        <dbReference type="Google" id="ProtNLM"/>
    </source>
</evidence>
<dbReference type="OrthoDB" id="1447802at2"/>
<keyword evidence="1" id="KW-1133">Transmembrane helix</keyword>
<name>A0A5C6ZPW9_9FLAO</name>
<keyword evidence="3" id="KW-1185">Reference proteome</keyword>
<evidence type="ECO:0000313" key="3">
    <source>
        <dbReference type="Proteomes" id="UP000321578"/>
    </source>
</evidence>
<feature type="transmembrane region" description="Helical" evidence="1">
    <location>
        <begin position="12"/>
        <end position="33"/>
    </location>
</feature>
<keyword evidence="1" id="KW-0472">Membrane</keyword>
<feature type="transmembrane region" description="Helical" evidence="1">
    <location>
        <begin position="45"/>
        <end position="63"/>
    </location>
</feature>
<proteinExistence type="predicted"/>
<gene>
    <name evidence="2" type="ORF">ESY86_00025</name>
</gene>
<comment type="caution">
    <text evidence="2">The sequence shown here is derived from an EMBL/GenBank/DDBJ whole genome shotgun (WGS) entry which is preliminary data.</text>
</comment>
<feature type="transmembrane region" description="Helical" evidence="1">
    <location>
        <begin position="101"/>
        <end position="117"/>
    </location>
</feature>
<reference evidence="2 3" key="1">
    <citation type="submission" date="2019-08" db="EMBL/GenBank/DDBJ databases">
        <title>Genomes of Subsaximicrobium wynnwilliamsii strains.</title>
        <authorList>
            <person name="Bowman J.P."/>
        </authorList>
    </citation>
    <scope>NUCLEOTIDE SEQUENCE [LARGE SCALE GENOMIC DNA]</scope>
    <source>
        <strain evidence="2 3">2-80-2</strain>
    </source>
</reference>
<protein>
    <recommendedName>
        <fullName evidence="4">Magnesium citrate secondary transporter</fullName>
    </recommendedName>
</protein>
<dbReference type="AlphaFoldDB" id="A0A5C6ZPW9"/>
<feature type="transmembrane region" description="Helical" evidence="1">
    <location>
        <begin position="70"/>
        <end position="89"/>
    </location>
</feature>
<organism evidence="2 3">
    <name type="scientific">Subsaximicrobium wynnwilliamsii</name>
    <dbReference type="NCBI Taxonomy" id="291179"/>
    <lineage>
        <taxon>Bacteria</taxon>
        <taxon>Pseudomonadati</taxon>
        <taxon>Bacteroidota</taxon>
        <taxon>Flavobacteriia</taxon>
        <taxon>Flavobacteriales</taxon>
        <taxon>Flavobacteriaceae</taxon>
        <taxon>Subsaximicrobium</taxon>
    </lineage>
</organism>